<dbReference type="GO" id="GO:0005979">
    <property type="term" value="P:regulation of glycogen biosynthetic process"/>
    <property type="evidence" value="ECO:0007669"/>
    <property type="project" value="TreeGrafter"/>
</dbReference>
<feature type="compositionally biased region" description="Polar residues" evidence="1">
    <location>
        <begin position="144"/>
        <end position="183"/>
    </location>
</feature>
<evidence type="ECO:0000259" key="2">
    <source>
        <dbReference type="Pfam" id="PF03370"/>
    </source>
</evidence>
<feature type="domain" description="CBM21" evidence="2">
    <location>
        <begin position="614"/>
        <end position="707"/>
    </location>
</feature>
<reference evidence="4" key="2">
    <citation type="submission" date="2023-11" db="UniProtKB">
        <authorList>
            <consortium name="WormBaseParasite"/>
        </authorList>
    </citation>
    <scope>IDENTIFICATION</scope>
</reference>
<feature type="region of interest" description="Disordered" evidence="1">
    <location>
        <begin position="132"/>
        <end position="185"/>
    </location>
</feature>
<evidence type="ECO:0000313" key="3">
    <source>
        <dbReference type="Proteomes" id="UP000050795"/>
    </source>
</evidence>
<dbReference type="Proteomes" id="UP000050795">
    <property type="component" value="Unassembled WGS sequence"/>
</dbReference>
<sequence length="711" mass="82641">MKEDKTPDTSNEKLIHGIECLDTMQWNVDRHHGWYTETCDTDEQVNHQKKRPCDYIVRTSYVANNSTNLSNESLQEITPNSPISTNDTTHSPKKYKLFPSLSLLNPKVPKLCKSGKFRVNLILRLRSIWSRSRSQSHRQKSKHNTNNQHPHYNNKPINNKTSCDSLRSKNTSPHVDNTNNPPISDTRVVELKKDKSIPHVKFKISDNCQTLISRHCHSDYCLLRSNHFRKCPHIYNDLPYDHRHHHNHHHQQRYQPELDVFGNEQTNLNRISDDLHHLNFYYSNHRSLSTGNICCLYSLRCVPSVECIASPMSSSCFQGPHQQHKDDFTENKDSNTVITSIMVNKGNPSKLISPFEKLKYHPCYRDNDKNLGKWIQKMLAHSSDDSSDSPDTSKDEEKNQDEAMHIGSSGGSNFHQRRHSDTLKHVHFADESTCSSSVTTLNSLSRSSSLSSMNFTNNLLSQPCCSVVSCRCHVGDKFLSGTTSISKDSLFYNLKRKRGTKRNLTNYDNVFDENLSKHKDMLDDRQLTRHNDRETPLVTVNLFRNTSEPPEVPPYVFDHLNTGKKWIPKFANPITFNNFNQRLLDQRVCLCQFWSENSESFCVQVKTITTSGKNNPDFTVEVRLRYTLDNWRTYTECPPLTRIDHLTEAYNDHQWIETYESEIKLHLALFNEMTVYSVDYNSYLLEFAVVYRGSGFEYWDNNYSQNYLSYL</sequence>
<dbReference type="InterPro" id="IPR005036">
    <property type="entry name" value="CBM21_dom"/>
</dbReference>
<dbReference type="WBParaSite" id="TREG1_71860.1">
    <property type="protein sequence ID" value="TREG1_71860.1"/>
    <property type="gene ID" value="TREG1_71860"/>
</dbReference>
<evidence type="ECO:0000313" key="4">
    <source>
        <dbReference type="WBParaSite" id="TREG1_71860.1"/>
    </source>
</evidence>
<dbReference type="PANTHER" id="PTHR12307:SF36">
    <property type="entry name" value="GLYCOGEN-BINDING SUBUNIT 76A"/>
    <property type="match status" value="1"/>
</dbReference>
<feature type="region of interest" description="Disordered" evidence="1">
    <location>
        <begin position="381"/>
        <end position="418"/>
    </location>
</feature>
<dbReference type="PANTHER" id="PTHR12307">
    <property type="entry name" value="PROTEIN PHOSPHATASE 1 REGULATORY SUBUNIT"/>
    <property type="match status" value="1"/>
</dbReference>
<dbReference type="Pfam" id="PF03370">
    <property type="entry name" value="CBM_21"/>
    <property type="match status" value="1"/>
</dbReference>
<feature type="compositionally biased region" description="Basic residues" evidence="1">
    <location>
        <begin position="134"/>
        <end position="143"/>
    </location>
</feature>
<feature type="compositionally biased region" description="Basic and acidic residues" evidence="1">
    <location>
        <begin position="391"/>
        <end position="404"/>
    </location>
</feature>
<dbReference type="InterPro" id="IPR050782">
    <property type="entry name" value="PP1_regulatory_subunit_3"/>
</dbReference>
<proteinExistence type="predicted"/>
<dbReference type="GO" id="GO:2001069">
    <property type="term" value="F:glycogen binding"/>
    <property type="evidence" value="ECO:0007669"/>
    <property type="project" value="TreeGrafter"/>
</dbReference>
<reference evidence="3" key="1">
    <citation type="submission" date="2022-06" db="EMBL/GenBank/DDBJ databases">
        <authorList>
            <person name="Berger JAMES D."/>
            <person name="Berger JAMES D."/>
        </authorList>
    </citation>
    <scope>NUCLEOTIDE SEQUENCE [LARGE SCALE GENOMIC DNA]</scope>
</reference>
<dbReference type="AlphaFoldDB" id="A0AA85K1T0"/>
<dbReference type="GO" id="GO:0008157">
    <property type="term" value="F:protein phosphatase 1 binding"/>
    <property type="evidence" value="ECO:0007669"/>
    <property type="project" value="TreeGrafter"/>
</dbReference>
<evidence type="ECO:0000256" key="1">
    <source>
        <dbReference type="SAM" id="MobiDB-lite"/>
    </source>
</evidence>
<dbReference type="InterPro" id="IPR038175">
    <property type="entry name" value="CBM21_dom_sf"/>
</dbReference>
<accession>A0AA85K1T0</accession>
<name>A0AA85K1T0_TRIRE</name>
<keyword evidence="3" id="KW-1185">Reference proteome</keyword>
<organism evidence="3 4">
    <name type="scientific">Trichobilharzia regenti</name>
    <name type="common">Nasal bird schistosome</name>
    <dbReference type="NCBI Taxonomy" id="157069"/>
    <lineage>
        <taxon>Eukaryota</taxon>
        <taxon>Metazoa</taxon>
        <taxon>Spiralia</taxon>
        <taxon>Lophotrochozoa</taxon>
        <taxon>Platyhelminthes</taxon>
        <taxon>Trematoda</taxon>
        <taxon>Digenea</taxon>
        <taxon>Strigeidida</taxon>
        <taxon>Schistosomatoidea</taxon>
        <taxon>Schistosomatidae</taxon>
        <taxon>Trichobilharzia</taxon>
    </lineage>
</organism>
<dbReference type="GO" id="GO:0000164">
    <property type="term" value="C:protein phosphatase type 1 complex"/>
    <property type="evidence" value="ECO:0007669"/>
    <property type="project" value="TreeGrafter"/>
</dbReference>
<dbReference type="Gene3D" id="2.60.40.2440">
    <property type="entry name" value="Carbohydrate binding type-21 domain"/>
    <property type="match status" value="1"/>
</dbReference>
<protein>
    <recommendedName>
        <fullName evidence="2">CBM21 domain-containing protein</fullName>
    </recommendedName>
</protein>